<comment type="caution">
    <text evidence="1">The sequence shown here is derived from an EMBL/GenBank/DDBJ whole genome shotgun (WGS) entry which is preliminary data.</text>
</comment>
<accession>A0AC61RIP2</accession>
<keyword evidence="2" id="KW-1185">Reference proteome</keyword>
<evidence type="ECO:0000313" key="2">
    <source>
        <dbReference type="Proteomes" id="UP000306319"/>
    </source>
</evidence>
<evidence type="ECO:0000313" key="1">
    <source>
        <dbReference type="EMBL" id="TGY80292.1"/>
    </source>
</evidence>
<dbReference type="EMBL" id="SRYB01000003">
    <property type="protein sequence ID" value="TGY80292.1"/>
    <property type="molecule type" value="Genomic_DNA"/>
</dbReference>
<sequence>MYQISDYIRNGILFARNILFPQDKKLSQLMIYATNRCQSRCLHCSIWQKPNDTLSKDEIVAIMQSHCITTDTTVGLEGGEFVLHPQAAEILEWFQANHPNYTLLSNCLAPDKVIALTRRYRPKHLYVSLDGDKEAYRKMRGVDGYDKVMKVIEALKDDVPISLMFCLSPFNSFKDMEYTIDIANKYGIDIRIGIYGTMDYFDTTASMLTTIDTDYLSDIPANIHSTQENYDFVVLYDQWRRGNLRLRCHSIGNSLVIHPDGNVPICQNLGVTLGNIKEKTLDEIFNSKESAALQCRYSKECNGCWINFHRKYDIILLRNLEKVLPKRVIELFYGKYQWSTDRRQTYREYLKNIRK</sequence>
<reference evidence="1" key="1">
    <citation type="submission" date="2019-04" db="EMBL/GenBank/DDBJ databases">
        <title>Microbes associate with the intestines of laboratory mice.</title>
        <authorList>
            <person name="Navarre W."/>
            <person name="Wong E."/>
            <person name="Huang K."/>
            <person name="Tropini C."/>
            <person name="Ng K."/>
            <person name="Yu B."/>
        </authorList>
    </citation>
    <scope>NUCLEOTIDE SEQUENCE</scope>
    <source>
        <strain evidence="1">NM04_E33</strain>
    </source>
</reference>
<gene>
    <name evidence="1" type="ORF">E5331_03380</name>
</gene>
<proteinExistence type="predicted"/>
<organism evidence="1 2">
    <name type="scientific">Lepagella muris</name>
    <dbReference type="NCBI Taxonomy" id="3032870"/>
    <lineage>
        <taxon>Bacteria</taxon>
        <taxon>Pseudomonadati</taxon>
        <taxon>Bacteroidota</taxon>
        <taxon>Bacteroidia</taxon>
        <taxon>Bacteroidales</taxon>
        <taxon>Muribaculaceae</taxon>
        <taxon>Lepagella</taxon>
    </lineage>
</organism>
<dbReference type="Proteomes" id="UP000306319">
    <property type="component" value="Unassembled WGS sequence"/>
</dbReference>
<protein>
    <submittedName>
        <fullName evidence="1">Radical SAM protein</fullName>
    </submittedName>
</protein>
<name>A0AC61RIP2_9BACT</name>